<keyword evidence="3" id="KW-0963">Cytoplasm</keyword>
<reference evidence="10" key="1">
    <citation type="submission" date="2018-05" db="EMBL/GenBank/DDBJ databases">
        <authorList>
            <person name="Lanie J.A."/>
            <person name="Ng W.-L."/>
            <person name="Kazmierczak K.M."/>
            <person name="Andrzejewski T.M."/>
            <person name="Davidsen T.M."/>
            <person name="Wayne K.J."/>
            <person name="Tettelin H."/>
            <person name="Glass J.I."/>
            <person name="Rusch D."/>
            <person name="Podicherti R."/>
            <person name="Tsui H.-C.T."/>
            <person name="Winkler M.E."/>
        </authorList>
    </citation>
    <scope>NUCLEOTIDE SEQUENCE</scope>
</reference>
<dbReference type="AlphaFoldDB" id="A0A382VI46"/>
<evidence type="ECO:0000256" key="6">
    <source>
        <dbReference type="ARBA" id="ARBA00022705"/>
    </source>
</evidence>
<dbReference type="InterPro" id="IPR046938">
    <property type="entry name" value="DNA_clamp_sf"/>
</dbReference>
<evidence type="ECO:0000256" key="1">
    <source>
        <dbReference type="ARBA" id="ARBA00004496"/>
    </source>
</evidence>
<sequence length="139" mass="15574">MKFSVNKSVFLVALQHVHSVVERRNTIPILSNVLLEAKEEGIFLTATDMDIQVLESIEGSEVEIMQMGTVTTSAQMLYDIVRKLPENIKVELYSENSERLAVKASSSSFALNCLPAEDFPSFPGEDFKNTFEIESKDLI</sequence>
<evidence type="ECO:0000256" key="2">
    <source>
        <dbReference type="ARBA" id="ARBA00010752"/>
    </source>
</evidence>
<gene>
    <name evidence="10" type="ORF">METZ01_LOCUS398914</name>
</gene>
<keyword evidence="8" id="KW-0238">DNA-binding</keyword>
<dbReference type="GO" id="GO:0006271">
    <property type="term" value="P:DNA strand elongation involved in DNA replication"/>
    <property type="evidence" value="ECO:0007669"/>
    <property type="project" value="TreeGrafter"/>
</dbReference>
<dbReference type="CDD" id="cd00140">
    <property type="entry name" value="beta_clamp"/>
    <property type="match status" value="1"/>
</dbReference>
<feature type="domain" description="DNA polymerase III beta sliding clamp N-terminal" evidence="9">
    <location>
        <begin position="1"/>
        <end position="122"/>
    </location>
</feature>
<accession>A0A382VI46</accession>
<dbReference type="PANTHER" id="PTHR30478">
    <property type="entry name" value="DNA POLYMERASE III SUBUNIT BETA"/>
    <property type="match status" value="1"/>
</dbReference>
<dbReference type="GO" id="GO:0003887">
    <property type="term" value="F:DNA-directed DNA polymerase activity"/>
    <property type="evidence" value="ECO:0007669"/>
    <property type="project" value="UniProtKB-KW"/>
</dbReference>
<keyword evidence="5" id="KW-0548">Nucleotidyltransferase</keyword>
<protein>
    <recommendedName>
        <fullName evidence="9">DNA polymerase III beta sliding clamp N-terminal domain-containing protein</fullName>
    </recommendedName>
</protein>
<dbReference type="GO" id="GO:0008408">
    <property type="term" value="F:3'-5' exonuclease activity"/>
    <property type="evidence" value="ECO:0007669"/>
    <property type="project" value="InterPro"/>
</dbReference>
<dbReference type="GO" id="GO:0003677">
    <property type="term" value="F:DNA binding"/>
    <property type="evidence" value="ECO:0007669"/>
    <property type="project" value="UniProtKB-KW"/>
</dbReference>
<evidence type="ECO:0000259" key="9">
    <source>
        <dbReference type="Pfam" id="PF00712"/>
    </source>
</evidence>
<dbReference type="GO" id="GO:0005737">
    <property type="term" value="C:cytoplasm"/>
    <property type="evidence" value="ECO:0007669"/>
    <property type="project" value="UniProtKB-SubCell"/>
</dbReference>
<dbReference type="InterPro" id="IPR022634">
    <property type="entry name" value="DNA_polIII_beta_N"/>
</dbReference>
<dbReference type="SUPFAM" id="SSF55979">
    <property type="entry name" value="DNA clamp"/>
    <property type="match status" value="1"/>
</dbReference>
<organism evidence="10">
    <name type="scientific">marine metagenome</name>
    <dbReference type="NCBI Taxonomy" id="408172"/>
    <lineage>
        <taxon>unclassified sequences</taxon>
        <taxon>metagenomes</taxon>
        <taxon>ecological metagenomes</taxon>
    </lineage>
</organism>
<keyword evidence="6" id="KW-0235">DNA replication</keyword>
<keyword evidence="4" id="KW-0808">Transferase</keyword>
<dbReference type="GO" id="GO:0009360">
    <property type="term" value="C:DNA polymerase III complex"/>
    <property type="evidence" value="ECO:0007669"/>
    <property type="project" value="InterPro"/>
</dbReference>
<proteinExistence type="inferred from homology"/>
<name>A0A382VI46_9ZZZZ</name>
<evidence type="ECO:0000256" key="8">
    <source>
        <dbReference type="ARBA" id="ARBA00023125"/>
    </source>
</evidence>
<evidence type="ECO:0000256" key="5">
    <source>
        <dbReference type="ARBA" id="ARBA00022695"/>
    </source>
</evidence>
<comment type="similarity">
    <text evidence="2">Belongs to the beta sliding clamp family.</text>
</comment>
<evidence type="ECO:0000256" key="4">
    <source>
        <dbReference type="ARBA" id="ARBA00022679"/>
    </source>
</evidence>
<dbReference type="EMBL" id="UINC01152080">
    <property type="protein sequence ID" value="SVD46060.1"/>
    <property type="molecule type" value="Genomic_DNA"/>
</dbReference>
<dbReference type="Pfam" id="PF00712">
    <property type="entry name" value="DNA_pol3_beta"/>
    <property type="match status" value="1"/>
</dbReference>
<feature type="non-terminal residue" evidence="10">
    <location>
        <position position="139"/>
    </location>
</feature>
<comment type="subcellular location">
    <subcellularLocation>
        <location evidence="1">Cytoplasm</location>
    </subcellularLocation>
</comment>
<evidence type="ECO:0000313" key="10">
    <source>
        <dbReference type="EMBL" id="SVD46060.1"/>
    </source>
</evidence>
<dbReference type="InterPro" id="IPR001001">
    <property type="entry name" value="DNA_polIII_beta"/>
</dbReference>
<dbReference type="Gene3D" id="3.10.150.10">
    <property type="entry name" value="DNA Polymerase III, subunit A, domain 2"/>
    <property type="match status" value="1"/>
</dbReference>
<evidence type="ECO:0000256" key="7">
    <source>
        <dbReference type="ARBA" id="ARBA00022932"/>
    </source>
</evidence>
<evidence type="ECO:0000256" key="3">
    <source>
        <dbReference type="ARBA" id="ARBA00022490"/>
    </source>
</evidence>
<keyword evidence="7" id="KW-0239">DNA-directed DNA polymerase</keyword>
<dbReference type="PANTHER" id="PTHR30478:SF0">
    <property type="entry name" value="BETA SLIDING CLAMP"/>
    <property type="match status" value="1"/>
</dbReference>